<organism evidence="1 2">
    <name type="scientific">Halonotius aquaticus</name>
    <dbReference type="NCBI Taxonomy" id="2216978"/>
    <lineage>
        <taxon>Archaea</taxon>
        <taxon>Methanobacteriati</taxon>
        <taxon>Methanobacteriota</taxon>
        <taxon>Stenosarchaea group</taxon>
        <taxon>Halobacteria</taxon>
        <taxon>Halobacteriales</taxon>
        <taxon>Haloferacaceae</taxon>
        <taxon>Halonotius</taxon>
    </lineage>
</organism>
<dbReference type="EMBL" id="QKNY01000008">
    <property type="protein sequence ID" value="RJX43465.1"/>
    <property type="molecule type" value="Genomic_DNA"/>
</dbReference>
<dbReference type="Gene3D" id="1.10.10.10">
    <property type="entry name" value="Winged helix-like DNA-binding domain superfamily/Winged helix DNA-binding domain"/>
    <property type="match status" value="1"/>
</dbReference>
<sequence>MSNDTHTTPAPESTQYPETLRLTIQSGAAAFDAALEAVADDPAAAEAAVVSFETAEGIRRLLTDRRLELIQSLMAAPAASITELAERVDRSYSIVHEDIELLADTGIVKFRQDGQSKAPFIPYETVELDVTISAAGVAGDAELPV</sequence>
<protein>
    <submittedName>
        <fullName evidence="1">Transcriptional regulator</fullName>
    </submittedName>
</protein>
<dbReference type="OrthoDB" id="325082at2157"/>
<keyword evidence="2" id="KW-1185">Reference proteome</keyword>
<dbReference type="SUPFAM" id="SSF46785">
    <property type="entry name" value="Winged helix' DNA-binding domain"/>
    <property type="match status" value="1"/>
</dbReference>
<dbReference type="AlphaFoldDB" id="A0A3A6PV28"/>
<dbReference type="Pfam" id="PF25212">
    <property type="entry name" value="HVO_A0114"/>
    <property type="match status" value="1"/>
</dbReference>
<dbReference type="InterPro" id="IPR036390">
    <property type="entry name" value="WH_DNA-bd_sf"/>
</dbReference>
<dbReference type="RefSeq" id="WP_120102483.1">
    <property type="nucleotide sequence ID" value="NZ_QKNY01000008.1"/>
</dbReference>
<proteinExistence type="predicted"/>
<gene>
    <name evidence="1" type="ORF">DM826_05925</name>
</gene>
<evidence type="ECO:0000313" key="1">
    <source>
        <dbReference type="EMBL" id="RJX43465.1"/>
    </source>
</evidence>
<reference evidence="1 2" key="1">
    <citation type="submission" date="2018-06" db="EMBL/GenBank/DDBJ databases">
        <title>Halonotius sp. F13-13 a new haloarchaeeon isolated from a solar saltern from Isla Cristina, Huelva, Spain.</title>
        <authorList>
            <person name="Duran-Viseras A."/>
            <person name="Sanchez-Porro C."/>
            <person name="Ventosa A."/>
        </authorList>
    </citation>
    <scope>NUCLEOTIDE SEQUENCE [LARGE SCALE GENOMIC DNA]</scope>
    <source>
        <strain evidence="1 2">F13-13</strain>
    </source>
</reference>
<name>A0A3A6PV28_9EURY</name>
<dbReference type="CDD" id="cd00090">
    <property type="entry name" value="HTH_ARSR"/>
    <property type="match status" value="1"/>
</dbReference>
<evidence type="ECO:0000313" key="2">
    <source>
        <dbReference type="Proteomes" id="UP000276588"/>
    </source>
</evidence>
<dbReference type="Proteomes" id="UP000276588">
    <property type="component" value="Unassembled WGS sequence"/>
</dbReference>
<dbReference type="InterPro" id="IPR036388">
    <property type="entry name" value="WH-like_DNA-bd_sf"/>
</dbReference>
<accession>A0A3A6PV28</accession>
<dbReference type="InterPro" id="IPR011991">
    <property type="entry name" value="ArsR-like_HTH"/>
</dbReference>
<comment type="caution">
    <text evidence="1">The sequence shown here is derived from an EMBL/GenBank/DDBJ whole genome shotgun (WGS) entry which is preliminary data.</text>
</comment>